<dbReference type="SUPFAM" id="SSF47384">
    <property type="entry name" value="Homodimeric domain of signal transducing histidine kinase"/>
    <property type="match status" value="1"/>
</dbReference>
<keyword evidence="3" id="KW-0597">Phosphoprotein</keyword>
<gene>
    <name evidence="13" type="ORF">L7E55_06020</name>
</gene>
<dbReference type="PANTHER" id="PTHR43065:SF46">
    <property type="entry name" value="C4-DICARBOXYLATE TRANSPORT SENSOR PROTEIN DCTB"/>
    <property type="match status" value="1"/>
</dbReference>
<dbReference type="Pfam" id="PF13426">
    <property type="entry name" value="PAS_9"/>
    <property type="match status" value="1"/>
</dbReference>
<dbReference type="SUPFAM" id="SSF55874">
    <property type="entry name" value="ATPase domain of HSP90 chaperone/DNA topoisomerase II/histidine kinase"/>
    <property type="match status" value="1"/>
</dbReference>
<dbReference type="RefSeq" id="WP_277443173.1">
    <property type="nucleotide sequence ID" value="NZ_JAKOAV010000008.1"/>
</dbReference>
<evidence type="ECO:0000256" key="3">
    <source>
        <dbReference type="ARBA" id="ARBA00022553"/>
    </source>
</evidence>
<keyword evidence="9" id="KW-0812">Transmembrane</keyword>
<dbReference type="InterPro" id="IPR000014">
    <property type="entry name" value="PAS"/>
</dbReference>
<evidence type="ECO:0000259" key="10">
    <source>
        <dbReference type="PROSITE" id="PS50109"/>
    </source>
</evidence>
<dbReference type="InterPro" id="IPR004358">
    <property type="entry name" value="Sig_transdc_His_kin-like_C"/>
</dbReference>
<dbReference type="Gene3D" id="3.30.450.20">
    <property type="entry name" value="PAS domain"/>
    <property type="match status" value="1"/>
</dbReference>
<dbReference type="Gene3D" id="1.10.287.130">
    <property type="match status" value="1"/>
</dbReference>
<dbReference type="Pfam" id="PF00512">
    <property type="entry name" value="HisKA"/>
    <property type="match status" value="1"/>
</dbReference>
<keyword evidence="9" id="KW-1133">Transmembrane helix</keyword>
<dbReference type="Proteomes" id="UP001154312">
    <property type="component" value="Unassembled WGS sequence"/>
</dbReference>
<accession>A0A9X4H5U2</accession>
<keyword evidence="6" id="KW-0418">Kinase</keyword>
<keyword evidence="9" id="KW-0472">Membrane</keyword>
<dbReference type="InterPro" id="IPR036890">
    <property type="entry name" value="HATPase_C_sf"/>
</dbReference>
<dbReference type="NCBIfam" id="TIGR00229">
    <property type="entry name" value="sensory_box"/>
    <property type="match status" value="1"/>
</dbReference>
<dbReference type="InterPro" id="IPR003661">
    <property type="entry name" value="HisK_dim/P_dom"/>
</dbReference>
<dbReference type="InterPro" id="IPR003594">
    <property type="entry name" value="HATPase_dom"/>
</dbReference>
<evidence type="ECO:0000313" key="13">
    <source>
        <dbReference type="EMBL" id="MDF9407919.1"/>
    </source>
</evidence>
<name>A0A9X4H5U2_9FIRM</name>
<feature type="transmembrane region" description="Helical" evidence="9">
    <location>
        <begin position="12"/>
        <end position="34"/>
    </location>
</feature>
<dbReference type="CDD" id="cd00082">
    <property type="entry name" value="HisKA"/>
    <property type="match status" value="1"/>
</dbReference>
<dbReference type="SMART" id="SM00387">
    <property type="entry name" value="HATPase_c"/>
    <property type="match status" value="1"/>
</dbReference>
<dbReference type="CDD" id="cd00130">
    <property type="entry name" value="PAS"/>
    <property type="match status" value="1"/>
</dbReference>
<evidence type="ECO:0000256" key="9">
    <source>
        <dbReference type="SAM" id="Phobius"/>
    </source>
</evidence>
<dbReference type="PROSITE" id="PS50112">
    <property type="entry name" value="PAS"/>
    <property type="match status" value="1"/>
</dbReference>
<dbReference type="SMART" id="SM00388">
    <property type="entry name" value="HisKA"/>
    <property type="match status" value="1"/>
</dbReference>
<evidence type="ECO:0000256" key="7">
    <source>
        <dbReference type="ARBA" id="ARBA00022840"/>
    </source>
</evidence>
<dbReference type="PANTHER" id="PTHR43065">
    <property type="entry name" value="SENSOR HISTIDINE KINASE"/>
    <property type="match status" value="1"/>
</dbReference>
<keyword evidence="8" id="KW-0902">Two-component regulatory system</keyword>
<evidence type="ECO:0000256" key="6">
    <source>
        <dbReference type="ARBA" id="ARBA00022777"/>
    </source>
</evidence>
<proteinExistence type="predicted"/>
<evidence type="ECO:0000256" key="2">
    <source>
        <dbReference type="ARBA" id="ARBA00012438"/>
    </source>
</evidence>
<dbReference type="PRINTS" id="PR00344">
    <property type="entry name" value="BCTRLSENSOR"/>
</dbReference>
<protein>
    <recommendedName>
        <fullName evidence="2">histidine kinase</fullName>
        <ecNumber evidence="2">2.7.13.3</ecNumber>
    </recommendedName>
</protein>
<feature type="transmembrane region" description="Helical" evidence="9">
    <location>
        <begin position="46"/>
        <end position="64"/>
    </location>
</feature>
<dbReference type="SUPFAM" id="SSF55785">
    <property type="entry name" value="PYP-like sensor domain (PAS domain)"/>
    <property type="match status" value="1"/>
</dbReference>
<feature type="transmembrane region" description="Helical" evidence="9">
    <location>
        <begin position="151"/>
        <end position="173"/>
    </location>
</feature>
<dbReference type="PROSITE" id="PS50109">
    <property type="entry name" value="HIS_KIN"/>
    <property type="match status" value="1"/>
</dbReference>
<keyword evidence="7" id="KW-0067">ATP-binding</keyword>
<dbReference type="AlphaFoldDB" id="A0A9X4H5U2"/>
<feature type="transmembrane region" description="Helical" evidence="9">
    <location>
        <begin position="109"/>
        <end position="139"/>
    </location>
</feature>
<dbReference type="EMBL" id="JAKOAV010000008">
    <property type="protein sequence ID" value="MDF9407919.1"/>
    <property type="molecule type" value="Genomic_DNA"/>
</dbReference>
<keyword evidence="5" id="KW-0547">Nucleotide-binding</keyword>
<reference evidence="13" key="1">
    <citation type="submission" date="2022-02" db="EMBL/GenBank/DDBJ databases">
        <authorList>
            <person name="Leng L."/>
        </authorList>
    </citation>
    <scope>NUCLEOTIDE SEQUENCE</scope>
    <source>
        <strain evidence="13">JI</strain>
    </source>
</reference>
<comment type="caution">
    <text evidence="13">The sequence shown here is derived from an EMBL/GenBank/DDBJ whole genome shotgun (WGS) entry which is preliminary data.</text>
</comment>
<evidence type="ECO:0000256" key="8">
    <source>
        <dbReference type="ARBA" id="ARBA00023012"/>
    </source>
</evidence>
<evidence type="ECO:0000259" key="11">
    <source>
        <dbReference type="PROSITE" id="PS50112"/>
    </source>
</evidence>
<dbReference type="InterPro" id="IPR000700">
    <property type="entry name" value="PAS-assoc_C"/>
</dbReference>
<feature type="domain" description="Histidine kinase" evidence="10">
    <location>
        <begin position="338"/>
        <end position="542"/>
    </location>
</feature>
<dbReference type="GO" id="GO:0005524">
    <property type="term" value="F:ATP binding"/>
    <property type="evidence" value="ECO:0007669"/>
    <property type="project" value="UniProtKB-KW"/>
</dbReference>
<dbReference type="InterPro" id="IPR005467">
    <property type="entry name" value="His_kinase_dom"/>
</dbReference>
<dbReference type="SMART" id="SM00086">
    <property type="entry name" value="PAC"/>
    <property type="match status" value="1"/>
</dbReference>
<keyword evidence="4" id="KW-0808">Transferase</keyword>
<dbReference type="PROSITE" id="PS50113">
    <property type="entry name" value="PAC"/>
    <property type="match status" value="1"/>
</dbReference>
<evidence type="ECO:0000256" key="5">
    <source>
        <dbReference type="ARBA" id="ARBA00022741"/>
    </source>
</evidence>
<feature type="domain" description="PAC" evidence="12">
    <location>
        <begin position="273"/>
        <end position="325"/>
    </location>
</feature>
<evidence type="ECO:0000256" key="1">
    <source>
        <dbReference type="ARBA" id="ARBA00000085"/>
    </source>
</evidence>
<evidence type="ECO:0000259" key="12">
    <source>
        <dbReference type="PROSITE" id="PS50113"/>
    </source>
</evidence>
<organism evidence="13 14">
    <name type="scientific">Pelotomaculum isophthalicicum JI</name>
    <dbReference type="NCBI Taxonomy" id="947010"/>
    <lineage>
        <taxon>Bacteria</taxon>
        <taxon>Bacillati</taxon>
        <taxon>Bacillota</taxon>
        <taxon>Clostridia</taxon>
        <taxon>Eubacteriales</taxon>
        <taxon>Desulfotomaculaceae</taxon>
        <taxon>Pelotomaculum</taxon>
    </lineage>
</organism>
<dbReference type="InterPro" id="IPR036097">
    <property type="entry name" value="HisK_dim/P_sf"/>
</dbReference>
<dbReference type="Pfam" id="PF02518">
    <property type="entry name" value="HATPase_c"/>
    <property type="match status" value="1"/>
</dbReference>
<dbReference type="EC" id="2.7.13.3" evidence="2"/>
<dbReference type="InterPro" id="IPR035965">
    <property type="entry name" value="PAS-like_dom_sf"/>
</dbReference>
<feature type="domain" description="PAS" evidence="11">
    <location>
        <begin position="203"/>
        <end position="250"/>
    </location>
</feature>
<dbReference type="InterPro" id="IPR001610">
    <property type="entry name" value="PAC"/>
</dbReference>
<dbReference type="SMART" id="SM00091">
    <property type="entry name" value="PAS"/>
    <property type="match status" value="1"/>
</dbReference>
<evidence type="ECO:0000256" key="4">
    <source>
        <dbReference type="ARBA" id="ARBA00022679"/>
    </source>
</evidence>
<dbReference type="Gene3D" id="3.30.565.10">
    <property type="entry name" value="Histidine kinase-like ATPase, C-terminal domain"/>
    <property type="match status" value="1"/>
</dbReference>
<comment type="catalytic activity">
    <reaction evidence="1">
        <text>ATP + protein L-histidine = ADP + protein N-phospho-L-histidine.</text>
        <dbReference type="EC" id="2.7.13.3"/>
    </reaction>
</comment>
<evidence type="ECO:0000313" key="14">
    <source>
        <dbReference type="Proteomes" id="UP001154312"/>
    </source>
</evidence>
<feature type="transmembrane region" description="Helical" evidence="9">
    <location>
        <begin position="76"/>
        <end position="97"/>
    </location>
</feature>
<dbReference type="GO" id="GO:0000155">
    <property type="term" value="F:phosphorelay sensor kinase activity"/>
    <property type="evidence" value="ECO:0007669"/>
    <property type="project" value="InterPro"/>
</dbReference>
<sequence>MAGVMKESQKESINHLSIMHIFCIIVALLGVLLYGNNINPYNTGSICFYMSLNLIWLIILLYKLEKHLVQKDGKYLSLFNIIYISFPLLIAITTLFIEKENIFYLKVVFILPVLFAASVMGKTAGIVMSTVCSFFIVVYEMIAKGMYFFQAFESSLIMISIMYIVGWFVGVLIDNNVQYQEQLKENILSLNEEIEHRKQTERQNQKLSSVVEQSPNIIMILDTEGKIEYVNPRFTEITGYPYDNAIGKELKPGGLASDEFEKFWEVIQSGGVWQGEFCNKKKNGDDYWEFATISPFRNPDGAITNFIKIAEDITERKKVEKEMERLERMHLVGEMAAGIGHEIRNPMTTVRGFLQMLQRKDEYIKHRGYFNLMVEELDRANSIITEYLSLARNRVVNFKMQNLNSIVEALSPLILADAINFDKNIKFELGDISDLFLDEREMRQLILNLVRNGLEAMSPGGNLTVGTFMDGDEVVLSVQDQGPGIEPDVLDKIGDPFFTTKENGTGLGLSVCYSIVARHNAAINVKTGPTGTTFFVAFKPGCDNETELEPDMNTAN</sequence>
<keyword evidence="14" id="KW-1185">Reference proteome</keyword>